<dbReference type="RefSeq" id="WP_072936470.1">
    <property type="nucleotide sequence ID" value="NZ_FQUG01000013.1"/>
</dbReference>
<organism evidence="2 3">
    <name type="scientific">Schwartzia succinivorans DSM 10502</name>
    <dbReference type="NCBI Taxonomy" id="1123243"/>
    <lineage>
        <taxon>Bacteria</taxon>
        <taxon>Bacillati</taxon>
        <taxon>Bacillota</taxon>
        <taxon>Negativicutes</taxon>
        <taxon>Selenomonadales</taxon>
        <taxon>Selenomonadaceae</taxon>
        <taxon>Schwartzia</taxon>
    </lineage>
</organism>
<dbReference type="OrthoDB" id="3233490at2"/>
<dbReference type="Proteomes" id="UP000184404">
    <property type="component" value="Unassembled WGS sequence"/>
</dbReference>
<evidence type="ECO:0000313" key="2">
    <source>
        <dbReference type="EMBL" id="SHF31577.1"/>
    </source>
</evidence>
<evidence type="ECO:0000313" key="3">
    <source>
        <dbReference type="Proteomes" id="UP000184404"/>
    </source>
</evidence>
<reference evidence="2 3" key="1">
    <citation type="submission" date="2016-11" db="EMBL/GenBank/DDBJ databases">
        <authorList>
            <person name="Jaros S."/>
            <person name="Januszkiewicz K."/>
            <person name="Wedrychowicz H."/>
        </authorList>
    </citation>
    <scope>NUCLEOTIDE SEQUENCE [LARGE SCALE GENOMIC DNA]</scope>
    <source>
        <strain evidence="2 3">DSM 10502</strain>
    </source>
</reference>
<dbReference type="EMBL" id="FQUG01000013">
    <property type="protein sequence ID" value="SHF31577.1"/>
    <property type="molecule type" value="Genomic_DNA"/>
</dbReference>
<protein>
    <submittedName>
        <fullName evidence="2">Uncharacterized protein</fullName>
    </submittedName>
</protein>
<proteinExistence type="predicted"/>
<keyword evidence="3" id="KW-1185">Reference proteome</keyword>
<sequence length="143" mass="16348">MEERSTQELENALSRADEIEDVLDFDENTLSDVTVAEYLNQLLQEHNLKKNDIINASCIDQAYAYHIFSGDKKQPGRAKLLALSIAMKLSRVETEHLLYYGRVNKLYAKNNWDKVIIYALNKKLSVERTNCILSDLSLTPLLG</sequence>
<dbReference type="AlphaFoldDB" id="A0A1M5ANA0"/>
<accession>A0A1M5ANA0</accession>
<name>A0A1M5ANA0_9FIRM</name>
<evidence type="ECO:0000256" key="1">
    <source>
        <dbReference type="SAM" id="Coils"/>
    </source>
</evidence>
<keyword evidence="1" id="KW-0175">Coiled coil</keyword>
<feature type="coiled-coil region" evidence="1">
    <location>
        <begin position="2"/>
        <end position="29"/>
    </location>
</feature>
<gene>
    <name evidence="2" type="ORF">SAMN02745190_02375</name>
</gene>